<dbReference type="InterPro" id="IPR049371">
    <property type="entry name" value="GspD-like_N0"/>
</dbReference>
<evidence type="ECO:0000256" key="3">
    <source>
        <dbReference type="ARBA" id="ARBA00022729"/>
    </source>
</evidence>
<gene>
    <name evidence="11" type="ORF">H0241_27215</name>
</gene>
<feature type="domain" description="GspD-like N0" evidence="10">
    <location>
        <begin position="90"/>
        <end position="157"/>
    </location>
</feature>
<dbReference type="Gene3D" id="3.30.1370.120">
    <property type="match status" value="3"/>
</dbReference>
<evidence type="ECO:0000313" key="12">
    <source>
        <dbReference type="Proteomes" id="UP000558284"/>
    </source>
</evidence>
<organism evidence="11 12">
    <name type="scientific">Mesorhizobium neociceri</name>
    <dbReference type="NCBI Taxonomy" id="1307853"/>
    <lineage>
        <taxon>Bacteria</taxon>
        <taxon>Pseudomonadati</taxon>
        <taxon>Pseudomonadota</taxon>
        <taxon>Alphaproteobacteria</taxon>
        <taxon>Hyphomicrobiales</taxon>
        <taxon>Phyllobacteriaceae</taxon>
        <taxon>Mesorhizobium</taxon>
    </lineage>
</organism>
<dbReference type="AlphaFoldDB" id="A0A838BBF7"/>
<keyword evidence="4" id="KW-0472">Membrane</keyword>
<dbReference type="GO" id="GO:0009306">
    <property type="term" value="P:protein secretion"/>
    <property type="evidence" value="ECO:0007669"/>
    <property type="project" value="InterPro"/>
</dbReference>
<dbReference type="Pfam" id="PF21305">
    <property type="entry name" value="type_II_gspD_N0"/>
    <property type="match status" value="1"/>
</dbReference>
<proteinExistence type="inferred from homology"/>
<evidence type="ECO:0000259" key="8">
    <source>
        <dbReference type="Pfam" id="PF00263"/>
    </source>
</evidence>
<dbReference type="InterPro" id="IPR050810">
    <property type="entry name" value="Bact_Secretion_Sys_Channel"/>
</dbReference>
<evidence type="ECO:0000256" key="7">
    <source>
        <dbReference type="SAM" id="MobiDB-lite"/>
    </source>
</evidence>
<feature type="domain" description="NolW-like" evidence="9">
    <location>
        <begin position="174"/>
        <end position="232"/>
    </location>
</feature>
<evidence type="ECO:0000259" key="9">
    <source>
        <dbReference type="Pfam" id="PF03958"/>
    </source>
</evidence>
<dbReference type="PANTHER" id="PTHR30332">
    <property type="entry name" value="PROBABLE GENERAL SECRETION PATHWAY PROTEIN D"/>
    <property type="match status" value="1"/>
</dbReference>
<name>A0A838BBF7_9HYPH</name>
<dbReference type="InterPro" id="IPR001775">
    <property type="entry name" value="GspD/PilQ"/>
</dbReference>
<feature type="domain" description="NolW-like" evidence="9">
    <location>
        <begin position="313"/>
        <end position="438"/>
    </location>
</feature>
<dbReference type="GO" id="GO:0009279">
    <property type="term" value="C:cell outer membrane"/>
    <property type="evidence" value="ECO:0007669"/>
    <property type="project" value="UniProtKB-SubCell"/>
</dbReference>
<evidence type="ECO:0000313" key="11">
    <source>
        <dbReference type="EMBL" id="MBA1143906.1"/>
    </source>
</evidence>
<dbReference type="InterPro" id="IPR004846">
    <property type="entry name" value="T2SS/T3SS_dom"/>
</dbReference>
<dbReference type="Proteomes" id="UP000558284">
    <property type="component" value="Unassembled WGS sequence"/>
</dbReference>
<evidence type="ECO:0000256" key="4">
    <source>
        <dbReference type="ARBA" id="ARBA00023136"/>
    </source>
</evidence>
<comment type="caution">
    <text evidence="11">The sequence shown here is derived from an EMBL/GenBank/DDBJ whole genome shotgun (WGS) entry which is preliminary data.</text>
</comment>
<keyword evidence="6" id="KW-0813">Transport</keyword>
<dbReference type="EMBL" id="JACDTY010000017">
    <property type="protein sequence ID" value="MBA1143906.1"/>
    <property type="molecule type" value="Genomic_DNA"/>
</dbReference>
<evidence type="ECO:0000256" key="1">
    <source>
        <dbReference type="ARBA" id="ARBA00004370"/>
    </source>
</evidence>
<evidence type="ECO:0000259" key="10">
    <source>
        <dbReference type="Pfam" id="PF21305"/>
    </source>
</evidence>
<evidence type="ECO:0000256" key="6">
    <source>
        <dbReference type="RuleBase" id="RU004004"/>
    </source>
</evidence>
<dbReference type="PRINTS" id="PR00811">
    <property type="entry name" value="BCTERIALGSPD"/>
</dbReference>
<dbReference type="InterPro" id="IPR005644">
    <property type="entry name" value="NolW-like"/>
</dbReference>
<keyword evidence="2" id="KW-0812">Transmembrane</keyword>
<comment type="similarity">
    <text evidence="5">Belongs to the bacterial secretin family.</text>
</comment>
<dbReference type="Pfam" id="PF03958">
    <property type="entry name" value="Secretin_N"/>
    <property type="match status" value="2"/>
</dbReference>
<sequence>MAITSRNTALLYLPILLSNIAGCSGSGTIADRGVLLNSRSFGHSDHAPVREASEPQTRGFEVLGQKQAQPVAATIQRKLPVVLDSRRESLDYTNVDIRQVVREIVGDVMGMPVTIDPGVGGKMTLRTDRQVPVSEVPRLLDKALAPHGYGLAVVDQGVRVGRLADIPGGTQSNVQVVPVRYVDPAEVIGVIRPNVEEGVRLTPAPEGRGIVVSGPPGSVSSVRELVGLFDTDAMFRRSFALYTLSQASPAGVERELRLLFNQNGKGRGPVQFAALERLNGILVVADDPVALKQVRRAIAKLDSASEATANIHVRPLLYRRASEVAHVLAQTFGAQAPDAVPDAQPAGTFGNLSVGNGVSSRASLPVNVPGLPSETQDATGTEAHPADQMVLSANRLGLLAPVRIQADRGQNALVVLAAPHDYKIVEAAIRQLDVKPRQVLIQAILAEVRLNDSLRYGVDYLLSTRGLAPIPNGLSYVFPGTDVNVVLHGLGALGDVKVVSAPRILAVDNQTATIQVGDQVPILVRSSQSVASENSPIVSDVEMRDTGVILAVTPRIGAGGNITLDTFQEVSTGNRNTLTNVQSPVISVRRLQSTVSTRSGDTIAIGGLMQDSTNRANAGVPVLKDIPLLGGLFRSTEYGKERTELLILLNPRVVEGDTDARALTEELREKFEVLAPDLGRRLTPSALPQPSPSIPRLQRNGRS</sequence>
<evidence type="ECO:0000256" key="5">
    <source>
        <dbReference type="RuleBase" id="RU004003"/>
    </source>
</evidence>
<protein>
    <recommendedName>
        <fullName evidence="13">NolW-like domain-containing protein</fullName>
    </recommendedName>
</protein>
<dbReference type="RefSeq" id="WP_081738840.1">
    <property type="nucleotide sequence ID" value="NZ_JACDTY010000017.1"/>
</dbReference>
<feature type="domain" description="Type II/III secretion system secretin-like" evidence="8">
    <location>
        <begin position="494"/>
        <end position="655"/>
    </location>
</feature>
<evidence type="ECO:0008006" key="13">
    <source>
        <dbReference type="Google" id="ProtNLM"/>
    </source>
</evidence>
<keyword evidence="12" id="KW-1185">Reference proteome</keyword>
<feature type="region of interest" description="Disordered" evidence="7">
    <location>
        <begin position="680"/>
        <end position="703"/>
    </location>
</feature>
<dbReference type="Pfam" id="PF00263">
    <property type="entry name" value="Secretin"/>
    <property type="match status" value="1"/>
</dbReference>
<dbReference type="GO" id="GO:0015627">
    <property type="term" value="C:type II protein secretion system complex"/>
    <property type="evidence" value="ECO:0007669"/>
    <property type="project" value="TreeGrafter"/>
</dbReference>
<keyword evidence="3" id="KW-0732">Signal</keyword>
<comment type="subcellular location">
    <subcellularLocation>
        <location evidence="6">Cell outer membrane</location>
    </subcellularLocation>
    <subcellularLocation>
        <location evidence="1">Membrane</location>
    </subcellularLocation>
</comment>
<evidence type="ECO:0000256" key="2">
    <source>
        <dbReference type="ARBA" id="ARBA00022692"/>
    </source>
</evidence>
<dbReference type="InterPro" id="IPR038591">
    <property type="entry name" value="NolW-like_sf"/>
</dbReference>
<accession>A0A838BBF7</accession>
<dbReference type="PANTHER" id="PTHR30332:SF25">
    <property type="entry name" value="SECRETIN XPSD"/>
    <property type="match status" value="1"/>
</dbReference>
<reference evidence="11 12" key="1">
    <citation type="submission" date="2020-07" db="EMBL/GenBank/DDBJ databases">
        <title>Definition of the novel symbiovar canariense within Mesorhizobium novociceri, a new species of genus Mesorhizobium nodulating Cicer canariense in the Caldera de Taburiente National Park (La Palma, Canary Islands).</title>
        <authorList>
            <person name="Leon-Barrios M."/>
            <person name="Perez-Yepez J."/>
            <person name="Flores-Felix J.D."/>
            <person name="Ramirez-Baena M.H."/>
            <person name="Pulido-Suarez L."/>
            <person name="Igual J.M."/>
            <person name="Velazquez E."/>
            <person name="Peix A."/>
        </authorList>
    </citation>
    <scope>NUCLEOTIDE SEQUENCE [LARGE SCALE GENOMIC DNA]</scope>
    <source>
        <strain evidence="11 12">CCANP35</strain>
    </source>
</reference>